<gene>
    <name evidence="1" type="ORF">QZM52_05200</name>
</gene>
<reference evidence="1" key="1">
    <citation type="submission" date="2023-07" db="EMBL/GenBank/DDBJ databases">
        <title>A collection of bacterial strains from the Burkholderia cepacia Research Laboratory and Repository.</title>
        <authorList>
            <person name="Lipuma J."/>
            <person name="Spilker T."/>
            <person name="Caverly L."/>
        </authorList>
    </citation>
    <scope>NUCLEOTIDE SEQUENCE</scope>
    <source>
        <strain evidence="1">AU42020</strain>
    </source>
</reference>
<keyword evidence="2" id="KW-1185">Reference proteome</keyword>
<name>A0ABT8P6H7_9BURK</name>
<evidence type="ECO:0000313" key="2">
    <source>
        <dbReference type="Proteomes" id="UP001171606"/>
    </source>
</evidence>
<accession>A0ABT8P6H7</accession>
<dbReference type="Proteomes" id="UP001171606">
    <property type="component" value="Unassembled WGS sequence"/>
</dbReference>
<protein>
    <recommendedName>
        <fullName evidence="3">HNH endonuclease 5 domain-containing protein</fullName>
    </recommendedName>
</protein>
<sequence length="392" mass="42891">MEKCVFCDCELLPGSEEHVFLSALGGRIATYRALCEQCNNAFANAQTGKVDDALAKGFEEIRNGLKIWSGRNGSPPTLIKAGTMPSGIEFDLAPGFVPVVRAGRLPNQLPVGSEHTLIARDEADAKRMLDILEKRGISAQVGSATHVQQKAGQVHRSLSFDGPKVWRSVTKTAVVSFVVLYGNEQARRFVSPELRQAVRHGTPSIANFAGWDFTNEWPAFVSLEPHSKTPQAQRSGFEHSVVIADVGDNSVAYVTLFGGFRFSVVLGARTHLPVRGLAVNPREPRPARFIVNARAPEKYEPRHVGSFASEQTQVREGIVQAFGCAMQKWQEEAHASYAEELANDLFARIEQAGEGDAARTMAINEFARKLAEVELGSGWSTDLGNLFIEDEQ</sequence>
<evidence type="ECO:0000313" key="1">
    <source>
        <dbReference type="EMBL" id="MDN7930687.1"/>
    </source>
</evidence>
<dbReference type="RefSeq" id="WP_301754770.1">
    <property type="nucleotide sequence ID" value="NZ_JAUJSQ010000002.1"/>
</dbReference>
<organism evidence="1 2">
    <name type="scientific">Burkholderia metallica</name>
    <dbReference type="NCBI Taxonomy" id="488729"/>
    <lineage>
        <taxon>Bacteria</taxon>
        <taxon>Pseudomonadati</taxon>
        <taxon>Pseudomonadota</taxon>
        <taxon>Betaproteobacteria</taxon>
        <taxon>Burkholderiales</taxon>
        <taxon>Burkholderiaceae</taxon>
        <taxon>Burkholderia</taxon>
        <taxon>Burkholderia cepacia complex</taxon>
    </lineage>
</organism>
<evidence type="ECO:0008006" key="3">
    <source>
        <dbReference type="Google" id="ProtNLM"/>
    </source>
</evidence>
<proteinExistence type="predicted"/>
<dbReference type="EMBL" id="JAUJSQ010000002">
    <property type="protein sequence ID" value="MDN7930687.1"/>
    <property type="molecule type" value="Genomic_DNA"/>
</dbReference>
<comment type="caution">
    <text evidence="1">The sequence shown here is derived from an EMBL/GenBank/DDBJ whole genome shotgun (WGS) entry which is preliminary data.</text>
</comment>